<gene>
    <name evidence="4" type="primary">LOC108615610</name>
</gene>
<feature type="region of interest" description="Disordered" evidence="2">
    <location>
        <begin position="449"/>
        <end position="481"/>
    </location>
</feature>
<protein>
    <submittedName>
        <fullName evidence="4">Uncharacterized protein LOC108615610 isoform X2</fullName>
    </submittedName>
</protein>
<keyword evidence="3" id="KW-1185">Reference proteome</keyword>
<keyword evidence="1" id="KW-0175">Coiled coil</keyword>
<proteinExistence type="predicted"/>
<evidence type="ECO:0000256" key="2">
    <source>
        <dbReference type="SAM" id="MobiDB-lite"/>
    </source>
</evidence>
<feature type="coiled-coil region" evidence="1">
    <location>
        <begin position="332"/>
        <end position="359"/>
    </location>
</feature>
<name>A0ABM1PET1_DROAR</name>
<reference evidence="3" key="1">
    <citation type="journal article" date="1997" name="Nucleic Acids Res.">
        <title>tRNAscan-SE: a program for improved detection of transfer RNA genes in genomic sequence.</title>
        <authorList>
            <person name="Lowe T.M."/>
            <person name="Eddy S.R."/>
        </authorList>
    </citation>
    <scope>NUCLEOTIDE SEQUENCE [LARGE SCALE GENOMIC DNA]</scope>
</reference>
<reference evidence="4" key="3">
    <citation type="submission" date="2025-08" db="UniProtKB">
        <authorList>
            <consortium name="RefSeq"/>
        </authorList>
    </citation>
    <scope>IDENTIFICATION</scope>
    <source>
        <tissue evidence="4">Whole organism</tissue>
    </source>
</reference>
<reference evidence="3" key="2">
    <citation type="journal article" date="2016" name="G3 (Bethesda)">
        <title>Genome Evolution in Three Species of Cactophilic Drosophila.</title>
        <authorList>
            <person name="Sanchez-Flores A."/>
            <person name="Penazola F."/>
            <person name="Carpinteyro-Ponce J."/>
            <person name="Nazario-Yepiz N."/>
            <person name="Abreu-Goodger C."/>
            <person name="Machado C.A."/>
            <person name="Markow T.A."/>
        </authorList>
    </citation>
    <scope>NUCLEOTIDE SEQUENCE [LARGE SCALE GENOMIC DNA]</scope>
</reference>
<dbReference type="RefSeq" id="XP_017865717.1">
    <property type="nucleotide sequence ID" value="XM_018010228.1"/>
</dbReference>
<evidence type="ECO:0000313" key="3">
    <source>
        <dbReference type="Proteomes" id="UP000694904"/>
    </source>
</evidence>
<feature type="compositionally biased region" description="Polar residues" evidence="2">
    <location>
        <begin position="449"/>
        <end position="462"/>
    </location>
</feature>
<organism evidence="3 4">
    <name type="scientific">Drosophila arizonae</name>
    <name type="common">Fruit fly</name>
    <dbReference type="NCBI Taxonomy" id="7263"/>
    <lineage>
        <taxon>Eukaryota</taxon>
        <taxon>Metazoa</taxon>
        <taxon>Ecdysozoa</taxon>
        <taxon>Arthropoda</taxon>
        <taxon>Hexapoda</taxon>
        <taxon>Insecta</taxon>
        <taxon>Pterygota</taxon>
        <taxon>Neoptera</taxon>
        <taxon>Endopterygota</taxon>
        <taxon>Diptera</taxon>
        <taxon>Brachycera</taxon>
        <taxon>Muscomorpha</taxon>
        <taxon>Ephydroidea</taxon>
        <taxon>Drosophilidae</taxon>
        <taxon>Drosophila</taxon>
    </lineage>
</organism>
<dbReference type="Proteomes" id="UP000694904">
    <property type="component" value="Chromosome 5"/>
</dbReference>
<dbReference type="GeneID" id="108615610"/>
<evidence type="ECO:0000256" key="1">
    <source>
        <dbReference type="SAM" id="Coils"/>
    </source>
</evidence>
<accession>A0ABM1PET1</accession>
<sequence>MQRNTILYHFGPSPWKVLNFLHIMSLCQCALSTGYSRRPSAEIFYNDPFKIQSYNFRYADRPAYPVQNYQRAQTSQSIQSKPHTFETYYQNPKFNAKNHETRAAAATHSSAFSEYRRRNFLHDFKCFPTQPNRVRDVVEPIVPSGPKSSVRTQPLLRSCCNRDEYQTVLRGQSVTSLKQTSTHTNSVTHRVGGGAIGRSASVCSVRGPAKNSSTSTFQLAPRRSASTCSGCAINININGLDSEAELTKSLKINIQTDACLRNNTDSPTITPNLQSAPRCSGSFIIDKRLSKFSLPEAWVQGSGQYNVPKTERLQLQSEGKRVVQDTSPVRVCKQKCERLAELDRQLDRERLQQLELERAGRSALGLEERRRECEWDRCRSDSRQKHQPMRAISMPTSVSSAVGMTPQVPRRASTDRLPGMAPCLLNHSRAQAARAKRLQSCTRNLTTFQRSKTTLSSQTDQRGPSRKLERRSSDSSNNYNATVVGSGSNCSVRGFSASHLNERKLLNLHVNGLPVSTNQPIYARINNMPIRITTSKPADEDLQFFMNKVRVRNPSPAIRSPLHDGGNSCRSGEQLPKPYNVNISVYADSR</sequence>
<evidence type="ECO:0000313" key="4">
    <source>
        <dbReference type="RefSeq" id="XP_017865717.1"/>
    </source>
</evidence>